<protein>
    <recommendedName>
        <fullName evidence="5">Secreted protein</fullName>
    </recommendedName>
</protein>
<dbReference type="Proteomes" id="UP000286208">
    <property type="component" value="Unassembled WGS sequence"/>
</dbReference>
<evidence type="ECO:0000256" key="2">
    <source>
        <dbReference type="SAM" id="SignalP"/>
    </source>
</evidence>
<sequence>MISRIAKTLAASALVAGGLLGAQAAVAHAEIRTAPDGTQTTVCVYDGKDYSVGSKVYHPDGTYQTCKSDGTWQRVKPNTGNDMRAVPAQPRAAM</sequence>
<comment type="caution">
    <text evidence="3">The sequence shown here is derived from an EMBL/GenBank/DDBJ whole genome shotgun (WGS) entry which is preliminary data.</text>
</comment>
<evidence type="ECO:0000256" key="1">
    <source>
        <dbReference type="SAM" id="MobiDB-lite"/>
    </source>
</evidence>
<dbReference type="RefSeq" id="WP_127918789.1">
    <property type="nucleotide sequence ID" value="NZ_RKLP01000018.1"/>
</dbReference>
<dbReference type="AlphaFoldDB" id="A0A3S3BAE4"/>
<evidence type="ECO:0000313" key="3">
    <source>
        <dbReference type="EMBL" id="RVW06834.1"/>
    </source>
</evidence>
<name>A0A3S3BAE4_9NOCA</name>
<dbReference type="OrthoDB" id="4479748at2"/>
<gene>
    <name evidence="3" type="ORF">EGT67_24920</name>
</gene>
<evidence type="ECO:0000313" key="4">
    <source>
        <dbReference type="Proteomes" id="UP000286208"/>
    </source>
</evidence>
<feature type="compositionally biased region" description="Polar residues" evidence="1">
    <location>
        <begin position="69"/>
        <end position="81"/>
    </location>
</feature>
<evidence type="ECO:0008006" key="5">
    <source>
        <dbReference type="Google" id="ProtNLM"/>
    </source>
</evidence>
<organism evidence="3 4">
    <name type="scientific">Prescottella agglutinans</name>
    <dbReference type="NCBI Taxonomy" id="1644129"/>
    <lineage>
        <taxon>Bacteria</taxon>
        <taxon>Bacillati</taxon>
        <taxon>Actinomycetota</taxon>
        <taxon>Actinomycetes</taxon>
        <taxon>Mycobacteriales</taxon>
        <taxon>Nocardiaceae</taxon>
        <taxon>Prescottella</taxon>
    </lineage>
</organism>
<reference evidence="3 4" key="1">
    <citation type="submission" date="2018-11" db="EMBL/GenBank/DDBJ databases">
        <title>Rhodococcus spongicola sp. nov. and Rhodococcus xishaensis sp. nov. from marine sponges.</title>
        <authorList>
            <person name="Li L."/>
            <person name="Lin H.W."/>
        </authorList>
    </citation>
    <scope>NUCLEOTIDE SEQUENCE [LARGE SCALE GENOMIC DNA]</scope>
    <source>
        <strain evidence="3 4">CCTCC AB2014297</strain>
    </source>
</reference>
<proteinExistence type="predicted"/>
<feature type="chain" id="PRO_5018719254" description="Secreted protein" evidence="2">
    <location>
        <begin position="25"/>
        <end position="94"/>
    </location>
</feature>
<accession>A0A3S3BAE4</accession>
<keyword evidence="2" id="KW-0732">Signal</keyword>
<feature type="region of interest" description="Disordered" evidence="1">
    <location>
        <begin position="69"/>
        <end position="94"/>
    </location>
</feature>
<feature type="signal peptide" evidence="2">
    <location>
        <begin position="1"/>
        <end position="24"/>
    </location>
</feature>
<keyword evidence="4" id="KW-1185">Reference proteome</keyword>
<dbReference type="EMBL" id="RKLP01000018">
    <property type="protein sequence ID" value="RVW06834.1"/>
    <property type="molecule type" value="Genomic_DNA"/>
</dbReference>